<proteinExistence type="predicted"/>
<dbReference type="Proteomes" id="UP000887013">
    <property type="component" value="Unassembled WGS sequence"/>
</dbReference>
<dbReference type="EMBL" id="BMAW01075588">
    <property type="protein sequence ID" value="GFT97671.1"/>
    <property type="molecule type" value="Genomic_DNA"/>
</dbReference>
<dbReference type="AlphaFoldDB" id="A0A8X6Q210"/>
<accession>A0A8X6Q210</accession>
<evidence type="ECO:0000313" key="1">
    <source>
        <dbReference type="EMBL" id="GFT97671.1"/>
    </source>
</evidence>
<keyword evidence="2" id="KW-1185">Reference proteome</keyword>
<comment type="caution">
    <text evidence="1">The sequence shown here is derived from an EMBL/GenBank/DDBJ whole genome shotgun (WGS) entry which is preliminary data.</text>
</comment>
<organism evidence="1 2">
    <name type="scientific">Nephila pilipes</name>
    <name type="common">Giant wood spider</name>
    <name type="synonym">Nephila maculata</name>
    <dbReference type="NCBI Taxonomy" id="299642"/>
    <lineage>
        <taxon>Eukaryota</taxon>
        <taxon>Metazoa</taxon>
        <taxon>Ecdysozoa</taxon>
        <taxon>Arthropoda</taxon>
        <taxon>Chelicerata</taxon>
        <taxon>Arachnida</taxon>
        <taxon>Araneae</taxon>
        <taxon>Araneomorphae</taxon>
        <taxon>Entelegynae</taxon>
        <taxon>Araneoidea</taxon>
        <taxon>Nephilidae</taxon>
        <taxon>Nephila</taxon>
    </lineage>
</organism>
<name>A0A8X6Q210_NEPPI</name>
<sequence>MTSFHSDQKTTECESHRHLFLLPLALLGLPHPRKTLDWDCQERRDELIRGANVPHPFISCSSLIPRIFHLISRASLSLSRASLWPCSQVGWVCRKVP</sequence>
<protein>
    <submittedName>
        <fullName evidence="1">Uncharacterized protein</fullName>
    </submittedName>
</protein>
<gene>
    <name evidence="1" type="ORF">NPIL_281581</name>
</gene>
<evidence type="ECO:0000313" key="2">
    <source>
        <dbReference type="Proteomes" id="UP000887013"/>
    </source>
</evidence>
<reference evidence="1" key="1">
    <citation type="submission" date="2020-08" db="EMBL/GenBank/DDBJ databases">
        <title>Multicomponent nature underlies the extraordinary mechanical properties of spider dragline silk.</title>
        <authorList>
            <person name="Kono N."/>
            <person name="Nakamura H."/>
            <person name="Mori M."/>
            <person name="Yoshida Y."/>
            <person name="Ohtoshi R."/>
            <person name="Malay A.D."/>
            <person name="Moran D.A.P."/>
            <person name="Tomita M."/>
            <person name="Numata K."/>
            <person name="Arakawa K."/>
        </authorList>
    </citation>
    <scope>NUCLEOTIDE SEQUENCE</scope>
</reference>